<keyword evidence="1" id="KW-1133">Transmembrane helix</keyword>
<feature type="transmembrane region" description="Helical" evidence="1">
    <location>
        <begin position="136"/>
        <end position="153"/>
    </location>
</feature>
<proteinExistence type="predicted"/>
<keyword evidence="1" id="KW-0812">Transmembrane</keyword>
<keyword evidence="3" id="KW-1185">Reference proteome</keyword>
<dbReference type="KEGG" id="upl:DSM104440_03508"/>
<dbReference type="Proteomes" id="UP000503096">
    <property type="component" value="Chromosome"/>
</dbReference>
<name>A0A6M4HBQ7_9PROT</name>
<evidence type="ECO:0000313" key="2">
    <source>
        <dbReference type="EMBL" id="QJR16672.1"/>
    </source>
</evidence>
<evidence type="ECO:0008006" key="4">
    <source>
        <dbReference type="Google" id="ProtNLM"/>
    </source>
</evidence>
<feature type="transmembrane region" description="Helical" evidence="1">
    <location>
        <begin position="39"/>
        <end position="57"/>
    </location>
</feature>
<dbReference type="InParanoid" id="A0A6M4HBQ7"/>
<accession>A0A6M4HBQ7</accession>
<sequence>MILGMSPMVFIHVVISLVAIVAGVGAVAAMFKADRAPKWTAAFLGLTILTNLSGFILPADKFLPSHATGIICMAALMVAIYALYLKGLSGRWRALYVGTAVASLYLNVFVLVVQAFLKVPSLKALAPTQQEPPFAIAQGIVFLAFVVIAVLAVRRFHPR</sequence>
<gene>
    <name evidence="2" type="ORF">DSM104440_03508</name>
</gene>
<feature type="transmembrane region" description="Helical" evidence="1">
    <location>
        <begin position="95"/>
        <end position="116"/>
    </location>
</feature>
<feature type="transmembrane region" description="Helical" evidence="1">
    <location>
        <begin position="6"/>
        <end position="27"/>
    </location>
</feature>
<keyword evidence="1" id="KW-0472">Membrane</keyword>
<organism evidence="2 3">
    <name type="scientific">Usitatibacter palustris</name>
    <dbReference type="NCBI Taxonomy" id="2732487"/>
    <lineage>
        <taxon>Bacteria</taxon>
        <taxon>Pseudomonadati</taxon>
        <taxon>Pseudomonadota</taxon>
        <taxon>Betaproteobacteria</taxon>
        <taxon>Nitrosomonadales</taxon>
        <taxon>Usitatibacteraceae</taxon>
        <taxon>Usitatibacter</taxon>
    </lineage>
</organism>
<protein>
    <recommendedName>
        <fullName evidence="4">DUF2306 domain-containing protein</fullName>
    </recommendedName>
</protein>
<dbReference type="AlphaFoldDB" id="A0A6M4HBQ7"/>
<feature type="transmembrane region" description="Helical" evidence="1">
    <location>
        <begin position="63"/>
        <end position="83"/>
    </location>
</feature>
<evidence type="ECO:0000256" key="1">
    <source>
        <dbReference type="SAM" id="Phobius"/>
    </source>
</evidence>
<evidence type="ECO:0000313" key="3">
    <source>
        <dbReference type="Proteomes" id="UP000503096"/>
    </source>
</evidence>
<reference evidence="2 3" key="1">
    <citation type="submission" date="2020-04" db="EMBL/GenBank/DDBJ databases">
        <title>Usitatibacter rugosus gen. nov., sp. nov. and Usitatibacter palustris sp. nov., novel members of Usitatibacteraceae fam. nov. within the order Nitrosomonadales isolated from soil.</title>
        <authorList>
            <person name="Huber K.J."/>
            <person name="Neumann-Schaal M."/>
            <person name="Geppert A."/>
            <person name="Luckner M."/>
            <person name="Wanner G."/>
            <person name="Overmann J."/>
        </authorList>
    </citation>
    <scope>NUCLEOTIDE SEQUENCE [LARGE SCALE GENOMIC DNA]</scope>
    <source>
        <strain evidence="2 3">Swamp67</strain>
    </source>
</reference>
<dbReference type="EMBL" id="CP053073">
    <property type="protein sequence ID" value="QJR16672.1"/>
    <property type="molecule type" value="Genomic_DNA"/>
</dbReference>